<dbReference type="OrthoDB" id="5587616at2759"/>
<dbReference type="InterPro" id="IPR011990">
    <property type="entry name" value="TPR-like_helical_dom_sf"/>
</dbReference>
<dbReference type="SUPFAM" id="SSF48452">
    <property type="entry name" value="TPR-like"/>
    <property type="match status" value="1"/>
</dbReference>
<feature type="region of interest" description="Disordered" evidence="6">
    <location>
        <begin position="19"/>
        <end position="66"/>
    </location>
</feature>
<sequence>MEGENGGFRTAVERRLAADGGETLAGVGEGEDEDLLASGGRPEVGGDGCSSLDGEDGEGSEEPEDRLARADKLFEEGSKAIEGGDFVEAVDCLSRALEIRVANFGELAPECASSYYKYGCALLYKAQEEADPLGNVPKDCAKNSASGTVVESGESSSSSKSLITDSEPGHSLRNKEKEGEQVDGSSDKDMEDGVEGSGDDEELGEADEDDSDLDLAWKMLDIARAIVEKSPEDTIEKVNILAALGEVAVEREDIETSLNDYQKALSILGNLVEPNHRRIIELNFRICLVLELGSRIEEAIPYCKKASVLCESRLQQLKEEVVAAAVDSVGSLAPSISEKETDIEVIGGILTELEKKLEDLQQVLLNPKPLFAEMMKMISSEPPAEKKPSASLSSSRVSVFMNGSSDSPTSSTARTGGGGGSGDSSVTHLGVVGRGLKRASLAPITTEPSVKKKAPEESTERVDSGISEAVDSNTQSS</sequence>
<feature type="compositionally biased region" description="Basic and acidic residues" evidence="6">
    <location>
        <begin position="449"/>
        <end position="463"/>
    </location>
</feature>
<dbReference type="Proteomes" id="UP000663760">
    <property type="component" value="Chromosome 7"/>
</dbReference>
<feature type="region of interest" description="Disordered" evidence="6">
    <location>
        <begin position="381"/>
        <end position="477"/>
    </location>
</feature>
<dbReference type="GO" id="GO:0005654">
    <property type="term" value="C:nucleoplasm"/>
    <property type="evidence" value="ECO:0007669"/>
    <property type="project" value="TreeGrafter"/>
</dbReference>
<gene>
    <name evidence="7" type="ORF">SI8410_07010149</name>
</gene>
<evidence type="ECO:0000313" key="8">
    <source>
        <dbReference type="Proteomes" id="UP000663760"/>
    </source>
</evidence>
<accession>A0A7I8KNT3</accession>
<keyword evidence="3" id="KW-0677">Repeat</keyword>
<feature type="compositionally biased region" description="Low complexity" evidence="6">
    <location>
        <begin position="389"/>
        <end position="398"/>
    </location>
</feature>
<evidence type="ECO:0000313" key="7">
    <source>
        <dbReference type="EMBL" id="CAA7399479.1"/>
    </source>
</evidence>
<dbReference type="GO" id="GO:0006335">
    <property type="term" value="P:DNA replication-dependent chromatin assembly"/>
    <property type="evidence" value="ECO:0007669"/>
    <property type="project" value="TreeGrafter"/>
</dbReference>
<keyword evidence="4" id="KW-0802">TPR repeat</keyword>
<reference evidence="7" key="1">
    <citation type="submission" date="2020-02" db="EMBL/GenBank/DDBJ databases">
        <authorList>
            <person name="Scholz U."/>
            <person name="Mascher M."/>
            <person name="Fiebig A."/>
        </authorList>
    </citation>
    <scope>NUCLEOTIDE SEQUENCE</scope>
</reference>
<evidence type="ECO:0000256" key="1">
    <source>
        <dbReference type="ARBA" id="ARBA00004123"/>
    </source>
</evidence>
<name>A0A7I8KNT3_SPIIN</name>
<comment type="subcellular location">
    <subcellularLocation>
        <location evidence="1">Nucleus</location>
    </subcellularLocation>
</comment>
<dbReference type="InterPro" id="IPR019734">
    <property type="entry name" value="TPR_rpt"/>
</dbReference>
<feature type="compositionally biased region" description="Acidic residues" evidence="6">
    <location>
        <begin position="53"/>
        <end position="64"/>
    </location>
</feature>
<feature type="compositionally biased region" description="Basic and acidic residues" evidence="6">
    <location>
        <begin position="167"/>
        <end position="188"/>
    </location>
</feature>
<dbReference type="Gene3D" id="1.25.40.10">
    <property type="entry name" value="Tetratricopeptide repeat domain"/>
    <property type="match status" value="1"/>
</dbReference>
<dbReference type="EMBL" id="LR746270">
    <property type="protein sequence ID" value="CAA7399479.1"/>
    <property type="molecule type" value="Genomic_DNA"/>
</dbReference>
<dbReference type="PANTHER" id="PTHR15081">
    <property type="entry name" value="NUCLEAR AUTOANTIGENIC SPERM PROTEIN NASP -RELATED"/>
    <property type="match status" value="1"/>
</dbReference>
<feature type="compositionally biased region" description="Low complexity" evidence="6">
    <location>
        <begin position="144"/>
        <end position="161"/>
    </location>
</feature>
<feature type="region of interest" description="Disordered" evidence="6">
    <location>
        <begin position="143"/>
        <end position="210"/>
    </location>
</feature>
<evidence type="ECO:0000256" key="5">
    <source>
        <dbReference type="ARBA" id="ARBA00023242"/>
    </source>
</evidence>
<evidence type="ECO:0000256" key="4">
    <source>
        <dbReference type="ARBA" id="ARBA00022803"/>
    </source>
</evidence>
<dbReference type="GO" id="GO:0042393">
    <property type="term" value="F:histone binding"/>
    <property type="evidence" value="ECO:0007669"/>
    <property type="project" value="TreeGrafter"/>
</dbReference>
<dbReference type="PANTHER" id="PTHR15081:SF1">
    <property type="entry name" value="NUCLEAR AUTOANTIGENIC SPERM PROTEIN"/>
    <property type="match status" value="1"/>
</dbReference>
<organism evidence="7 8">
    <name type="scientific">Spirodela intermedia</name>
    <name type="common">Intermediate duckweed</name>
    <dbReference type="NCBI Taxonomy" id="51605"/>
    <lineage>
        <taxon>Eukaryota</taxon>
        <taxon>Viridiplantae</taxon>
        <taxon>Streptophyta</taxon>
        <taxon>Embryophyta</taxon>
        <taxon>Tracheophyta</taxon>
        <taxon>Spermatophyta</taxon>
        <taxon>Magnoliopsida</taxon>
        <taxon>Liliopsida</taxon>
        <taxon>Araceae</taxon>
        <taxon>Lemnoideae</taxon>
        <taxon>Spirodela</taxon>
    </lineage>
</organism>
<keyword evidence="8" id="KW-1185">Reference proteome</keyword>
<protein>
    <submittedName>
        <fullName evidence="7">Uncharacterized protein</fullName>
    </submittedName>
</protein>
<dbReference type="AlphaFoldDB" id="A0A7I8KNT3"/>
<evidence type="ECO:0000256" key="6">
    <source>
        <dbReference type="SAM" id="MobiDB-lite"/>
    </source>
</evidence>
<dbReference type="InterPro" id="IPR051730">
    <property type="entry name" value="NASP-like"/>
</dbReference>
<proteinExistence type="inferred from homology"/>
<feature type="compositionally biased region" description="Acidic residues" evidence="6">
    <location>
        <begin position="189"/>
        <end position="210"/>
    </location>
</feature>
<evidence type="ECO:0000256" key="3">
    <source>
        <dbReference type="ARBA" id="ARBA00022737"/>
    </source>
</evidence>
<evidence type="ECO:0000256" key="2">
    <source>
        <dbReference type="ARBA" id="ARBA00008402"/>
    </source>
</evidence>
<dbReference type="GO" id="GO:0034080">
    <property type="term" value="P:CENP-A containing chromatin assembly"/>
    <property type="evidence" value="ECO:0007669"/>
    <property type="project" value="TreeGrafter"/>
</dbReference>
<keyword evidence="5" id="KW-0539">Nucleus</keyword>
<comment type="similarity">
    <text evidence="2">Belongs to the NASP family.</text>
</comment>
<dbReference type="SMART" id="SM00028">
    <property type="entry name" value="TPR"/>
    <property type="match status" value="3"/>
</dbReference>